<protein>
    <submittedName>
        <fullName evidence="5">D-alanine--D-alanine ligase</fullName>
    </submittedName>
</protein>
<dbReference type="InterPro" id="IPR011095">
    <property type="entry name" value="Dala_Dala_lig_C"/>
</dbReference>
<keyword evidence="3" id="KW-0547">Nucleotide-binding</keyword>
<comment type="similarity">
    <text evidence="1">Belongs to the D-alanine--D-alanine ligase family.</text>
</comment>
<evidence type="ECO:0000256" key="1">
    <source>
        <dbReference type="ARBA" id="ARBA00010871"/>
    </source>
</evidence>
<evidence type="ECO:0000313" key="6">
    <source>
        <dbReference type="Proteomes" id="UP000706172"/>
    </source>
</evidence>
<dbReference type="InterPro" id="IPR011761">
    <property type="entry name" value="ATP-grasp"/>
</dbReference>
<gene>
    <name evidence="5" type="ORF">H0S81_05015</name>
</gene>
<organism evidence="5 6">
    <name type="scientific">Desulfotignum balticum</name>
    <dbReference type="NCBI Taxonomy" id="115781"/>
    <lineage>
        <taxon>Bacteria</taxon>
        <taxon>Pseudomonadati</taxon>
        <taxon>Thermodesulfobacteriota</taxon>
        <taxon>Desulfobacteria</taxon>
        <taxon>Desulfobacterales</taxon>
        <taxon>Desulfobacteraceae</taxon>
        <taxon>Desulfotignum</taxon>
    </lineage>
</organism>
<dbReference type="PANTHER" id="PTHR23132:SF23">
    <property type="entry name" value="D-ALANINE--D-ALANINE LIGASE B"/>
    <property type="match status" value="1"/>
</dbReference>
<keyword evidence="3" id="KW-0067">ATP-binding</keyword>
<evidence type="ECO:0000259" key="4">
    <source>
        <dbReference type="PROSITE" id="PS50975"/>
    </source>
</evidence>
<dbReference type="GO" id="GO:0046872">
    <property type="term" value="F:metal ion binding"/>
    <property type="evidence" value="ECO:0007669"/>
    <property type="project" value="InterPro"/>
</dbReference>
<evidence type="ECO:0000313" key="5">
    <source>
        <dbReference type="EMBL" id="MBG0779268.1"/>
    </source>
</evidence>
<dbReference type="GO" id="GO:0005524">
    <property type="term" value="F:ATP binding"/>
    <property type="evidence" value="ECO:0007669"/>
    <property type="project" value="UniProtKB-UniRule"/>
</dbReference>
<reference evidence="5" key="1">
    <citation type="submission" date="2020-07" db="EMBL/GenBank/DDBJ databases">
        <title>Severe corrosion of carbon steel in oil field produced water can be linked to methanogenic archaea containing a special type of NiFe hydrogenase.</title>
        <authorList>
            <person name="Lahme S."/>
            <person name="Mand J."/>
            <person name="Longwell J."/>
            <person name="Smith R."/>
            <person name="Enning D."/>
        </authorList>
    </citation>
    <scope>NUCLEOTIDE SEQUENCE</scope>
    <source>
        <strain evidence="5">MIC098Bin6</strain>
    </source>
</reference>
<keyword evidence="2 5" id="KW-0436">Ligase</keyword>
<accession>A0A931G838</accession>
<dbReference type="AlphaFoldDB" id="A0A931G838"/>
<feature type="domain" description="ATP-grasp" evidence="4">
    <location>
        <begin position="111"/>
        <end position="331"/>
    </location>
</feature>
<evidence type="ECO:0000256" key="2">
    <source>
        <dbReference type="ARBA" id="ARBA00022598"/>
    </source>
</evidence>
<dbReference type="GO" id="GO:0008716">
    <property type="term" value="F:D-alanine-D-alanine ligase activity"/>
    <property type="evidence" value="ECO:0007669"/>
    <property type="project" value="InterPro"/>
</dbReference>
<dbReference type="EMBL" id="JACCQK010000260">
    <property type="protein sequence ID" value="MBG0779268.1"/>
    <property type="molecule type" value="Genomic_DNA"/>
</dbReference>
<proteinExistence type="inferred from homology"/>
<evidence type="ECO:0000256" key="3">
    <source>
        <dbReference type="PROSITE-ProRule" id="PRU00409"/>
    </source>
</evidence>
<comment type="caution">
    <text evidence="5">The sequence shown here is derived from an EMBL/GenBank/DDBJ whole genome shotgun (WGS) entry which is preliminary data.</text>
</comment>
<name>A0A931G838_9BACT</name>
<dbReference type="Gene3D" id="3.30.470.20">
    <property type="entry name" value="ATP-grasp fold, B domain"/>
    <property type="match status" value="1"/>
</dbReference>
<sequence length="337" mass="36666">MNRSIAVVHNAVTDPAGPDEADVLVQVAAVSEALNSLGYDPIPVPCTLDLAALKQTLETMRPLGVFNLVESLENRGSLIHVVPALLDTMAVPYTGCPAPAIYATSHKVMAKERLCLAGLPTPAWINPFPADMPWQGGMDPGDDPGSLWIIKSVWEHGSLGLEAENLVTGTAKTVTRLLKERSPGLGGACFAEAFIFGREFNLSLLATRSGVTVLPPAEILFPDTPAERPAMVGFRAKWHEDSEEYRNTPRQFDFAPSDTPLLEELETLARRCWHLFHLAGYARVDFRVDPDGRPFVLEINTNPCLSPDAGFAAALKQADISYIDGIHRIVTTRLCSE</sequence>
<dbReference type="Pfam" id="PF07478">
    <property type="entry name" value="Dala_Dala_lig_C"/>
    <property type="match status" value="1"/>
</dbReference>
<dbReference type="Proteomes" id="UP000706172">
    <property type="component" value="Unassembled WGS sequence"/>
</dbReference>
<dbReference type="SUPFAM" id="SSF56059">
    <property type="entry name" value="Glutathione synthetase ATP-binding domain-like"/>
    <property type="match status" value="1"/>
</dbReference>
<dbReference type="PROSITE" id="PS50975">
    <property type="entry name" value="ATP_GRASP"/>
    <property type="match status" value="1"/>
</dbReference>
<dbReference type="PANTHER" id="PTHR23132">
    <property type="entry name" value="D-ALANINE--D-ALANINE LIGASE"/>
    <property type="match status" value="1"/>
</dbReference>